<protein>
    <submittedName>
        <fullName evidence="1">Uncharacterized protein</fullName>
    </submittedName>
</protein>
<dbReference type="OrthoDB" id="1699331at2759"/>
<evidence type="ECO:0000313" key="1">
    <source>
        <dbReference type="EMBL" id="KAG8483125.1"/>
    </source>
</evidence>
<reference evidence="1 2" key="1">
    <citation type="journal article" date="2021" name="bioRxiv">
        <title>The Gossypium anomalum genome as a resource for cotton improvement and evolutionary analysis of hybrid incompatibility.</title>
        <authorList>
            <person name="Grover C.E."/>
            <person name="Yuan D."/>
            <person name="Arick M.A."/>
            <person name="Miller E.R."/>
            <person name="Hu G."/>
            <person name="Peterson D.G."/>
            <person name="Wendel J.F."/>
            <person name="Udall J.A."/>
        </authorList>
    </citation>
    <scope>NUCLEOTIDE SEQUENCE [LARGE SCALE GENOMIC DNA]</scope>
    <source>
        <strain evidence="1">JFW-Udall</strain>
        <tissue evidence="1">Leaf</tissue>
    </source>
</reference>
<keyword evidence="2" id="KW-1185">Reference proteome</keyword>
<proteinExistence type="predicted"/>
<dbReference type="Proteomes" id="UP000701853">
    <property type="component" value="Chromosome 9"/>
</dbReference>
<name>A0A8J6CUS6_9ROSI</name>
<gene>
    <name evidence="1" type="ORF">CXB51_022049</name>
</gene>
<accession>A0A8J6CUS6</accession>
<organism evidence="1 2">
    <name type="scientific">Gossypium anomalum</name>
    <dbReference type="NCBI Taxonomy" id="47600"/>
    <lineage>
        <taxon>Eukaryota</taxon>
        <taxon>Viridiplantae</taxon>
        <taxon>Streptophyta</taxon>
        <taxon>Embryophyta</taxon>
        <taxon>Tracheophyta</taxon>
        <taxon>Spermatophyta</taxon>
        <taxon>Magnoliopsida</taxon>
        <taxon>eudicotyledons</taxon>
        <taxon>Gunneridae</taxon>
        <taxon>Pentapetalae</taxon>
        <taxon>rosids</taxon>
        <taxon>malvids</taxon>
        <taxon>Malvales</taxon>
        <taxon>Malvaceae</taxon>
        <taxon>Malvoideae</taxon>
        <taxon>Gossypium</taxon>
    </lineage>
</organism>
<comment type="caution">
    <text evidence="1">The sequence shown here is derived from an EMBL/GenBank/DDBJ whole genome shotgun (WGS) entry which is preliminary data.</text>
</comment>
<sequence>MGPARLCEICVKPDRPTDSCLILHEDLIEQSNVVGNFPRLPQRRYDPYSNLYNVGWKDHPNISFGLNPRFNQPYQQKLPPKQQLPPLNSSLEAIVERLANSTEKFQQKTDMHLQELDKQVSKLALAVSHLESQGKLSSLIEPNPRHNASAMKLRSRKVLELVPSMSHFHDAGRDEKKIDTKALVESTP</sequence>
<evidence type="ECO:0000313" key="2">
    <source>
        <dbReference type="Proteomes" id="UP000701853"/>
    </source>
</evidence>
<dbReference type="EMBL" id="JAHUZN010000009">
    <property type="protein sequence ID" value="KAG8483125.1"/>
    <property type="molecule type" value="Genomic_DNA"/>
</dbReference>
<dbReference type="AlphaFoldDB" id="A0A8J6CUS6"/>